<organism evidence="1 2">
    <name type="scientific">Nitzschia inconspicua</name>
    <dbReference type="NCBI Taxonomy" id="303405"/>
    <lineage>
        <taxon>Eukaryota</taxon>
        <taxon>Sar</taxon>
        <taxon>Stramenopiles</taxon>
        <taxon>Ochrophyta</taxon>
        <taxon>Bacillariophyta</taxon>
        <taxon>Bacillariophyceae</taxon>
        <taxon>Bacillariophycidae</taxon>
        <taxon>Bacillariales</taxon>
        <taxon>Bacillariaceae</taxon>
        <taxon>Nitzschia</taxon>
    </lineage>
</organism>
<proteinExistence type="predicted"/>
<reference evidence="1" key="2">
    <citation type="submission" date="2021-04" db="EMBL/GenBank/DDBJ databases">
        <authorList>
            <person name="Podell S."/>
        </authorList>
    </citation>
    <scope>NUCLEOTIDE SEQUENCE</scope>
    <source>
        <strain evidence="1">Hildebrandi</strain>
    </source>
</reference>
<gene>
    <name evidence="1" type="ORF">IV203_015351</name>
</gene>
<protein>
    <submittedName>
        <fullName evidence="1">Uncharacterized protein</fullName>
    </submittedName>
</protein>
<keyword evidence="2" id="KW-1185">Reference proteome</keyword>
<evidence type="ECO:0000313" key="1">
    <source>
        <dbReference type="EMBL" id="KAG7358762.1"/>
    </source>
</evidence>
<dbReference type="Proteomes" id="UP000693970">
    <property type="component" value="Unassembled WGS sequence"/>
</dbReference>
<sequence>MDFSTIVLAGLAVSIPARTPSCSDFIDPCIDSLLEVVPRSIVHRYNLSKLSHIFSSGRKCVVTQVLTEFLMWGSSTELPPKLTANEKRGAVFVQNQIARKRSFVLGGSTK</sequence>
<reference evidence="1" key="1">
    <citation type="journal article" date="2021" name="Sci. Rep.">
        <title>Diploid genomic architecture of Nitzschia inconspicua, an elite biomass production diatom.</title>
        <authorList>
            <person name="Oliver A."/>
            <person name="Podell S."/>
            <person name="Pinowska A."/>
            <person name="Traller J.C."/>
            <person name="Smith S.R."/>
            <person name="McClure R."/>
            <person name="Beliaev A."/>
            <person name="Bohutskyi P."/>
            <person name="Hill E.A."/>
            <person name="Rabines A."/>
            <person name="Zheng H."/>
            <person name="Allen L.Z."/>
            <person name="Kuo A."/>
            <person name="Grigoriev I.V."/>
            <person name="Allen A.E."/>
            <person name="Hazlebeck D."/>
            <person name="Allen E.E."/>
        </authorList>
    </citation>
    <scope>NUCLEOTIDE SEQUENCE</scope>
    <source>
        <strain evidence="1">Hildebrandi</strain>
    </source>
</reference>
<evidence type="ECO:0000313" key="2">
    <source>
        <dbReference type="Proteomes" id="UP000693970"/>
    </source>
</evidence>
<accession>A0A9K3LAU7</accession>
<dbReference type="EMBL" id="JAGRRH010000014">
    <property type="protein sequence ID" value="KAG7358762.1"/>
    <property type="molecule type" value="Genomic_DNA"/>
</dbReference>
<comment type="caution">
    <text evidence="1">The sequence shown here is derived from an EMBL/GenBank/DDBJ whole genome shotgun (WGS) entry which is preliminary data.</text>
</comment>
<name>A0A9K3LAU7_9STRA</name>
<dbReference type="AlphaFoldDB" id="A0A9K3LAU7"/>